<dbReference type="SUPFAM" id="SSF48498">
    <property type="entry name" value="Tetracyclin repressor-like, C-terminal domain"/>
    <property type="match status" value="1"/>
</dbReference>
<proteinExistence type="predicted"/>
<dbReference type="InterPro" id="IPR009057">
    <property type="entry name" value="Homeodomain-like_sf"/>
</dbReference>
<dbReference type="AlphaFoldDB" id="A0A147ETJ6"/>
<dbReference type="PATRIC" id="fig|2033.6.peg.1038"/>
<evidence type="ECO:0000259" key="6">
    <source>
        <dbReference type="PROSITE" id="PS50977"/>
    </source>
</evidence>
<comment type="caution">
    <text evidence="7">The sequence shown here is derived from an EMBL/GenBank/DDBJ whole genome shotgun (WGS) entry which is preliminary data.</text>
</comment>
<dbReference type="Proteomes" id="UP000075025">
    <property type="component" value="Unassembled WGS sequence"/>
</dbReference>
<dbReference type="InterPro" id="IPR001647">
    <property type="entry name" value="HTH_TetR"/>
</dbReference>
<feature type="region of interest" description="Disordered" evidence="5">
    <location>
        <begin position="1"/>
        <end position="22"/>
    </location>
</feature>
<reference evidence="7 8" key="1">
    <citation type="journal article" date="2016" name="Front. Microbiol.">
        <title>Genomic Resource of Rice Seed Associated Bacteria.</title>
        <authorList>
            <person name="Midha S."/>
            <person name="Bansal K."/>
            <person name="Sharma S."/>
            <person name="Kumar N."/>
            <person name="Patil P.P."/>
            <person name="Chaudhry V."/>
            <person name="Patil P.B."/>
        </authorList>
    </citation>
    <scope>NUCLEOTIDE SEQUENCE [LARGE SCALE GENOMIC DNA]</scope>
    <source>
        <strain evidence="7 8">NS220</strain>
    </source>
</reference>
<name>A0A147ETJ6_MICTE</name>
<evidence type="ECO:0000313" key="7">
    <source>
        <dbReference type="EMBL" id="KTR87748.1"/>
    </source>
</evidence>
<accession>A0A147ETJ6</accession>
<feature type="compositionally biased region" description="Basic and acidic residues" evidence="5">
    <location>
        <begin position="1"/>
        <end position="12"/>
    </location>
</feature>
<keyword evidence="2 4" id="KW-0238">DNA-binding</keyword>
<dbReference type="Pfam" id="PF00440">
    <property type="entry name" value="TetR_N"/>
    <property type="match status" value="1"/>
</dbReference>
<evidence type="ECO:0000256" key="5">
    <source>
        <dbReference type="SAM" id="MobiDB-lite"/>
    </source>
</evidence>
<keyword evidence="1" id="KW-0805">Transcription regulation</keyword>
<dbReference type="OrthoDB" id="7505659at2"/>
<dbReference type="PANTHER" id="PTHR30055">
    <property type="entry name" value="HTH-TYPE TRANSCRIPTIONAL REGULATOR RUTR"/>
    <property type="match status" value="1"/>
</dbReference>
<dbReference type="InterPro" id="IPR011075">
    <property type="entry name" value="TetR_C"/>
</dbReference>
<dbReference type="EMBL" id="LDRT01000159">
    <property type="protein sequence ID" value="KTR87748.1"/>
    <property type="molecule type" value="Genomic_DNA"/>
</dbReference>
<dbReference type="PROSITE" id="PS50977">
    <property type="entry name" value="HTH_TETR_2"/>
    <property type="match status" value="1"/>
</dbReference>
<protein>
    <recommendedName>
        <fullName evidence="6">HTH tetR-type domain-containing protein</fullName>
    </recommendedName>
</protein>
<sequence>MEHRNTRDRTSEARSGNRARGDARRAAILDTAVEMIARHGSRGVSLGDIAQAAGVSKTGLLHHFPTKDALLNAALDLRDAVDRHVNPPAGVVGLDVFTEVEEIFTGWLERPATLGLFTGLLAENLTAGDPLHDRLVTRAETVHANLVTALGAGVERGDIRPDADIDAIAYTIVAFVNGLETYWQLDPRIPLLDMVASWKRAMVASVASPEALAASA</sequence>
<dbReference type="InterPro" id="IPR036271">
    <property type="entry name" value="Tet_transcr_reg_TetR-rel_C_sf"/>
</dbReference>
<dbReference type="GO" id="GO:0003700">
    <property type="term" value="F:DNA-binding transcription factor activity"/>
    <property type="evidence" value="ECO:0007669"/>
    <property type="project" value="TreeGrafter"/>
</dbReference>
<organism evidence="7 8">
    <name type="scientific">Microbacterium testaceum</name>
    <name type="common">Aureobacterium testaceum</name>
    <name type="synonym">Brevibacterium testaceum</name>
    <dbReference type="NCBI Taxonomy" id="2033"/>
    <lineage>
        <taxon>Bacteria</taxon>
        <taxon>Bacillati</taxon>
        <taxon>Actinomycetota</taxon>
        <taxon>Actinomycetes</taxon>
        <taxon>Micrococcales</taxon>
        <taxon>Microbacteriaceae</taxon>
        <taxon>Microbacterium</taxon>
    </lineage>
</organism>
<dbReference type="InterPro" id="IPR050109">
    <property type="entry name" value="HTH-type_TetR-like_transc_reg"/>
</dbReference>
<evidence type="ECO:0000256" key="1">
    <source>
        <dbReference type="ARBA" id="ARBA00023015"/>
    </source>
</evidence>
<gene>
    <name evidence="7" type="ORF">NS220_17045</name>
</gene>
<evidence type="ECO:0000313" key="8">
    <source>
        <dbReference type="Proteomes" id="UP000075025"/>
    </source>
</evidence>
<evidence type="ECO:0000256" key="3">
    <source>
        <dbReference type="ARBA" id="ARBA00023163"/>
    </source>
</evidence>
<feature type="DNA-binding region" description="H-T-H motif" evidence="4">
    <location>
        <begin position="45"/>
        <end position="64"/>
    </location>
</feature>
<evidence type="ECO:0000256" key="4">
    <source>
        <dbReference type="PROSITE-ProRule" id="PRU00335"/>
    </source>
</evidence>
<feature type="domain" description="HTH tetR-type" evidence="6">
    <location>
        <begin position="22"/>
        <end position="82"/>
    </location>
</feature>
<keyword evidence="3" id="KW-0804">Transcription</keyword>
<dbReference type="SUPFAM" id="SSF46689">
    <property type="entry name" value="Homeodomain-like"/>
    <property type="match status" value="1"/>
</dbReference>
<evidence type="ECO:0000256" key="2">
    <source>
        <dbReference type="ARBA" id="ARBA00023125"/>
    </source>
</evidence>
<dbReference type="Gene3D" id="1.10.357.10">
    <property type="entry name" value="Tetracycline Repressor, domain 2"/>
    <property type="match status" value="1"/>
</dbReference>
<dbReference type="PANTHER" id="PTHR30055:SF234">
    <property type="entry name" value="HTH-TYPE TRANSCRIPTIONAL REGULATOR BETI"/>
    <property type="match status" value="1"/>
</dbReference>
<dbReference type="RefSeq" id="WP_058625183.1">
    <property type="nucleotide sequence ID" value="NZ_LDRT01000159.1"/>
</dbReference>
<dbReference type="Pfam" id="PF16925">
    <property type="entry name" value="TetR_C_13"/>
    <property type="match status" value="1"/>
</dbReference>
<dbReference type="PRINTS" id="PR00455">
    <property type="entry name" value="HTHTETR"/>
</dbReference>
<dbReference type="GO" id="GO:0000976">
    <property type="term" value="F:transcription cis-regulatory region binding"/>
    <property type="evidence" value="ECO:0007669"/>
    <property type="project" value="TreeGrafter"/>
</dbReference>